<dbReference type="Pfam" id="PF00582">
    <property type="entry name" value="Usp"/>
    <property type="match status" value="2"/>
</dbReference>
<dbReference type="InterPro" id="IPR006016">
    <property type="entry name" value="UspA"/>
</dbReference>
<feature type="domain" description="UspA" evidence="2">
    <location>
        <begin position="9"/>
        <end position="108"/>
    </location>
</feature>
<evidence type="ECO:0000313" key="4">
    <source>
        <dbReference type="Proteomes" id="UP000019140"/>
    </source>
</evidence>
<dbReference type="HOGENOM" id="CLU_1017391_0_0_7"/>
<feature type="domain" description="UspA" evidence="2">
    <location>
        <begin position="133"/>
        <end position="271"/>
    </location>
</feature>
<dbReference type="InterPro" id="IPR014729">
    <property type="entry name" value="Rossmann-like_a/b/a_fold"/>
</dbReference>
<dbReference type="PRINTS" id="PR01438">
    <property type="entry name" value="UNVRSLSTRESS"/>
</dbReference>
<reference evidence="3 4" key="1">
    <citation type="journal article" date="2014" name="Nature">
        <title>An environmental bacterial taxon with a large and distinct metabolic repertoire.</title>
        <authorList>
            <person name="Wilson M.C."/>
            <person name="Mori T."/>
            <person name="Ruckert C."/>
            <person name="Uria A.R."/>
            <person name="Helf M.J."/>
            <person name="Takada K."/>
            <person name="Gernert C."/>
            <person name="Steffens U.A."/>
            <person name="Heycke N."/>
            <person name="Schmitt S."/>
            <person name="Rinke C."/>
            <person name="Helfrich E.J."/>
            <person name="Brachmann A.O."/>
            <person name="Gurgui C."/>
            <person name="Wakimoto T."/>
            <person name="Kracht M."/>
            <person name="Crusemann M."/>
            <person name="Hentschel U."/>
            <person name="Abe I."/>
            <person name="Matsunaga S."/>
            <person name="Kalinowski J."/>
            <person name="Takeyama H."/>
            <person name="Piel J."/>
        </authorList>
    </citation>
    <scope>NUCLEOTIDE SEQUENCE [LARGE SCALE GENOMIC DNA]</scope>
    <source>
        <strain evidence="4">TSY2</strain>
    </source>
</reference>
<name>W4M553_9BACT</name>
<comment type="caution">
    <text evidence="3">The sequence shown here is derived from an EMBL/GenBank/DDBJ whole genome shotgun (WGS) entry which is preliminary data.</text>
</comment>
<organism evidence="3 4">
    <name type="scientific">Candidatus Entotheonella gemina</name>
    <dbReference type="NCBI Taxonomy" id="1429439"/>
    <lineage>
        <taxon>Bacteria</taxon>
        <taxon>Pseudomonadati</taxon>
        <taxon>Nitrospinota/Tectimicrobiota group</taxon>
        <taxon>Candidatus Tectimicrobiota</taxon>
        <taxon>Candidatus Entotheonellia</taxon>
        <taxon>Candidatus Entotheonellales</taxon>
        <taxon>Candidatus Entotheonellaceae</taxon>
        <taxon>Candidatus Entotheonella</taxon>
    </lineage>
</organism>
<dbReference type="Proteomes" id="UP000019140">
    <property type="component" value="Unassembled WGS sequence"/>
</dbReference>
<dbReference type="InterPro" id="IPR006015">
    <property type="entry name" value="Universal_stress_UspA"/>
</dbReference>
<dbReference type="CDD" id="cd00293">
    <property type="entry name" value="USP-like"/>
    <property type="match status" value="2"/>
</dbReference>
<comment type="similarity">
    <text evidence="1">Belongs to the universal stress protein A family.</text>
</comment>
<dbReference type="PANTHER" id="PTHR46268">
    <property type="entry name" value="STRESS RESPONSE PROTEIN NHAX"/>
    <property type="match status" value="1"/>
</dbReference>
<dbReference type="EMBL" id="AZHX01000981">
    <property type="protein sequence ID" value="ETX05320.1"/>
    <property type="molecule type" value="Genomic_DNA"/>
</dbReference>
<accession>W4M553</accession>
<sequence>CSQLLSASEKGAQEEASDENQQLQHALQQNTQDILTRETERFAALGWAPQTLVRQGHAADAIVSAAEALGTDVIALGSRGLGGVKRFLLGSVSEQVMTYAPCSVLMVRQPDDHSNGSEGAPTAQSGERGQPLRILLAYDGSPTAEAAVETLDSLSLDEHTHILATTVMTLMTYYRMDIIQTTSPSWQAKKQAAQDSLEQVERRLRRLTPNVTVELREGDDTSQEILDAAHDFNADLIVVGHRGQSGIERLLLGSVATRVVHHAPCSVWIIRKS</sequence>
<dbReference type="SUPFAM" id="SSF52402">
    <property type="entry name" value="Adenine nucleotide alpha hydrolases-like"/>
    <property type="match status" value="2"/>
</dbReference>
<proteinExistence type="inferred from homology"/>
<dbReference type="PANTHER" id="PTHR46268:SF6">
    <property type="entry name" value="UNIVERSAL STRESS PROTEIN UP12"/>
    <property type="match status" value="1"/>
</dbReference>
<feature type="non-terminal residue" evidence="3">
    <location>
        <position position="1"/>
    </location>
</feature>
<evidence type="ECO:0000256" key="1">
    <source>
        <dbReference type="ARBA" id="ARBA00008791"/>
    </source>
</evidence>
<evidence type="ECO:0000259" key="2">
    <source>
        <dbReference type="Pfam" id="PF00582"/>
    </source>
</evidence>
<keyword evidence="4" id="KW-1185">Reference proteome</keyword>
<protein>
    <recommendedName>
        <fullName evidence="2">UspA domain-containing protein</fullName>
    </recommendedName>
</protein>
<evidence type="ECO:0000313" key="3">
    <source>
        <dbReference type="EMBL" id="ETX05320.1"/>
    </source>
</evidence>
<gene>
    <name evidence="3" type="ORF">ETSY2_23680</name>
</gene>
<dbReference type="Gene3D" id="3.40.50.620">
    <property type="entry name" value="HUPs"/>
    <property type="match status" value="2"/>
</dbReference>
<dbReference type="AlphaFoldDB" id="W4M553"/>